<evidence type="ECO:0000313" key="2">
    <source>
        <dbReference type="Proteomes" id="UP000317778"/>
    </source>
</evidence>
<gene>
    <name evidence="1" type="ORF">CEE36_08155</name>
</gene>
<protein>
    <recommendedName>
        <fullName evidence="3">PorV/PorQ family protein</fullName>
    </recommendedName>
</protein>
<reference evidence="1 2" key="1">
    <citation type="submission" date="2017-06" db="EMBL/GenBank/DDBJ databases">
        <title>Novel microbial phyla capable of carbon fixation and sulfur reduction in deep-sea sediments.</title>
        <authorList>
            <person name="Huang J."/>
            <person name="Baker B."/>
            <person name="Wang Y."/>
        </authorList>
    </citation>
    <scope>NUCLEOTIDE SEQUENCE [LARGE SCALE GENOMIC DNA]</scope>
    <source>
        <strain evidence="1">B3_TA06</strain>
    </source>
</reference>
<sequence>MILGLAPLLLAAALTDIGADFEDYRESPATAGLGGCGLSMGQDPAAWGYNPATGLDAGSGILLKHTEAFGGEARVTNDLLAASYRTSFGGIGLMALRNGAGNIHFTSLPDTTRPVGPDNRPQIDSTVTASDWIGQLSAALVRNRLSLGASLKIFYRDLVAAKGFGLGADIGARYRFEWGLALAARIKNASASPVFWSTEETDLLIPRGAIGVMQEFKLGRQTLRLLLESEVSFMGLDSLETHLGPFYLRPRGGMEFVLYDIISLRLGRADYGWSVGAGGRYRGFFIDYAYRGHDGGLGATHLVGAGYTF</sequence>
<dbReference type="AlphaFoldDB" id="A0A532V2H9"/>
<accession>A0A532V2H9</accession>
<comment type="caution">
    <text evidence="1">The sequence shown here is derived from an EMBL/GenBank/DDBJ whole genome shotgun (WGS) entry which is preliminary data.</text>
</comment>
<name>A0A532V2H9_UNCT6</name>
<evidence type="ECO:0008006" key="3">
    <source>
        <dbReference type="Google" id="ProtNLM"/>
    </source>
</evidence>
<organism evidence="1 2">
    <name type="scientific">candidate division TA06 bacterium B3_TA06</name>
    <dbReference type="NCBI Taxonomy" id="2012487"/>
    <lineage>
        <taxon>Bacteria</taxon>
        <taxon>Bacteria division TA06</taxon>
    </lineage>
</organism>
<dbReference type="Proteomes" id="UP000317778">
    <property type="component" value="Unassembled WGS sequence"/>
</dbReference>
<dbReference type="EMBL" id="NJBO01000013">
    <property type="protein sequence ID" value="TKJ41416.1"/>
    <property type="molecule type" value="Genomic_DNA"/>
</dbReference>
<evidence type="ECO:0000313" key="1">
    <source>
        <dbReference type="EMBL" id="TKJ41416.1"/>
    </source>
</evidence>
<proteinExistence type="predicted"/>